<keyword evidence="1" id="KW-1133">Transmembrane helix</keyword>
<name>A0A291RKM1_9NOCA</name>
<gene>
    <name evidence="2" type="ORF">CRH09_20045</name>
</gene>
<proteinExistence type="predicted"/>
<feature type="transmembrane region" description="Helical" evidence="1">
    <location>
        <begin position="86"/>
        <end position="104"/>
    </location>
</feature>
<dbReference type="Proteomes" id="UP000221961">
    <property type="component" value="Chromosome"/>
</dbReference>
<protein>
    <submittedName>
        <fullName evidence="2">Uncharacterized protein</fullName>
    </submittedName>
</protein>
<dbReference type="EMBL" id="CP023778">
    <property type="protein sequence ID" value="ATL68136.1"/>
    <property type="molecule type" value="Genomic_DNA"/>
</dbReference>
<dbReference type="KEGG" id="ntp:CRH09_20045"/>
<reference evidence="2 3" key="1">
    <citation type="submission" date="2017-10" db="EMBL/GenBank/DDBJ databases">
        <title>Comparative genomics between pathogenic Norcardia.</title>
        <authorList>
            <person name="Zeng L."/>
        </authorList>
    </citation>
    <scope>NUCLEOTIDE SEQUENCE [LARGE SCALE GENOMIC DNA]</scope>
    <source>
        <strain evidence="2 3">NC_YFY_NT001</strain>
    </source>
</reference>
<keyword evidence="1" id="KW-0812">Transmembrane</keyword>
<dbReference type="RefSeq" id="WP_098695237.1">
    <property type="nucleotide sequence ID" value="NZ_CP023778.1"/>
</dbReference>
<evidence type="ECO:0000256" key="1">
    <source>
        <dbReference type="SAM" id="Phobius"/>
    </source>
</evidence>
<organism evidence="2 3">
    <name type="scientific">Nocardia terpenica</name>
    <dbReference type="NCBI Taxonomy" id="455432"/>
    <lineage>
        <taxon>Bacteria</taxon>
        <taxon>Bacillati</taxon>
        <taxon>Actinomycetota</taxon>
        <taxon>Actinomycetes</taxon>
        <taxon>Mycobacteriales</taxon>
        <taxon>Nocardiaceae</taxon>
        <taxon>Nocardia</taxon>
    </lineage>
</organism>
<keyword evidence="1" id="KW-0472">Membrane</keyword>
<feature type="transmembrane region" description="Helical" evidence="1">
    <location>
        <begin position="63"/>
        <end position="80"/>
    </location>
</feature>
<evidence type="ECO:0000313" key="2">
    <source>
        <dbReference type="EMBL" id="ATL68136.1"/>
    </source>
</evidence>
<accession>A0A291RKM1</accession>
<evidence type="ECO:0000313" key="3">
    <source>
        <dbReference type="Proteomes" id="UP000221961"/>
    </source>
</evidence>
<feature type="transmembrane region" description="Helical" evidence="1">
    <location>
        <begin position="203"/>
        <end position="221"/>
    </location>
</feature>
<feature type="transmembrane region" description="Helical" evidence="1">
    <location>
        <begin position="31"/>
        <end position="51"/>
    </location>
</feature>
<feature type="transmembrane region" description="Helical" evidence="1">
    <location>
        <begin position="111"/>
        <end position="130"/>
    </location>
</feature>
<dbReference type="AlphaFoldDB" id="A0A291RKM1"/>
<sequence>MDVLLLKLLLSPVLIVAVTLAQRRLSPVVGALLVALPLTAGPGLLAVRFTYGSVFAAQVARGAFAGLLAYVGFTVAYAVTARTRSWPVSLAVALGCYVGIATVLRWWSPSPVLAALTVLGVIGVLVSCWHEGKPADGAAPVGPRPWELPVRCATAVGVTAVTTTTASEIGSYATALIGQLPIFGVLITVCTHRRTSGTDVVRSLRRAIVSSLSCAAFYICLAGTLPIWGVAASFASAALTALAVTTAIQTIHIHFTPNPPASSEAHRPTGFLATDRPPLFLTAIR</sequence>
<dbReference type="GeneID" id="88359655"/>